<reference evidence="2" key="1">
    <citation type="journal article" date="2021" name="Proc. Natl. Acad. Sci. U.S.A.">
        <title>A Catalog of Tens of Thousands of Viruses from Human Metagenomes Reveals Hidden Associations with Chronic Diseases.</title>
        <authorList>
            <person name="Tisza M.J."/>
            <person name="Buck C.B."/>
        </authorList>
    </citation>
    <scope>NUCLEOTIDE SEQUENCE</scope>
    <source>
        <strain evidence="2">Ct9iM43</strain>
    </source>
</reference>
<dbReference type="EMBL" id="BK014812">
    <property type="protein sequence ID" value="DAD76882.1"/>
    <property type="molecule type" value="Genomic_DNA"/>
</dbReference>
<feature type="compositionally biased region" description="Basic residues" evidence="1">
    <location>
        <begin position="310"/>
        <end position="327"/>
    </location>
</feature>
<organism evidence="2">
    <name type="scientific">Siphoviridae sp. ct9iM43</name>
    <dbReference type="NCBI Taxonomy" id="2826177"/>
    <lineage>
        <taxon>Viruses</taxon>
        <taxon>Duplodnaviria</taxon>
        <taxon>Heunggongvirae</taxon>
        <taxon>Uroviricota</taxon>
        <taxon>Caudoviricetes</taxon>
    </lineage>
</organism>
<sequence>MSKNWILWDRYAKVTFTLKNEETVIFERFPVQNGIDSSPDFEIESEFDTTENTNICKITLINLTNDMVKKLVRGTEVLVEIGYLNGSEENKDIGVIYKGIIEETQGKFEGTEKKFNITCNTYNDEYKDTKINLKIGRKSKASTVINIIISKLDKLKVGKIELTKDVVYENGKTLNNNVKSIFKTIAKDCESIFFIKDGLVYFQKKNDVNLGVIEFDPNLFMDITSNQDGYTLKSVIDHRLKEGYKLKIDLKEEFEGIEIQGEFLIIKGKHIMKFNQEAYTEIEIKTKLEEKENEKVIEIVTNASGENKNASRKKEKKEKKKKGKTAKNKKETSKKTGKKDNDWERIKNTYGVKK</sequence>
<evidence type="ECO:0000256" key="1">
    <source>
        <dbReference type="SAM" id="MobiDB-lite"/>
    </source>
</evidence>
<feature type="region of interest" description="Disordered" evidence="1">
    <location>
        <begin position="301"/>
        <end position="354"/>
    </location>
</feature>
<protein>
    <submittedName>
        <fullName evidence="2">Tail protein</fullName>
    </submittedName>
</protein>
<name>A0A8S5M3R3_9CAUD</name>
<proteinExistence type="predicted"/>
<evidence type="ECO:0000313" key="2">
    <source>
        <dbReference type="EMBL" id="DAD76882.1"/>
    </source>
</evidence>
<feature type="compositionally biased region" description="Basic and acidic residues" evidence="1">
    <location>
        <begin position="328"/>
        <end position="347"/>
    </location>
</feature>
<accession>A0A8S5M3R3</accession>